<keyword evidence="5" id="KW-1185">Reference proteome</keyword>
<accession>A0A8K0EYS3</accession>
<feature type="compositionally biased region" description="Basic residues" evidence="2">
    <location>
        <begin position="467"/>
        <end position="489"/>
    </location>
</feature>
<dbReference type="GO" id="GO:0019843">
    <property type="term" value="F:rRNA binding"/>
    <property type="evidence" value="ECO:0007669"/>
    <property type="project" value="InterPro"/>
</dbReference>
<dbReference type="GO" id="GO:0006364">
    <property type="term" value="P:rRNA processing"/>
    <property type="evidence" value="ECO:0007669"/>
    <property type="project" value="InterPro"/>
</dbReference>
<dbReference type="SUPFAM" id="SSF52954">
    <property type="entry name" value="Class II aaRS ABD-related"/>
    <property type="match status" value="1"/>
</dbReference>
<feature type="region of interest" description="Disordered" evidence="2">
    <location>
        <begin position="1"/>
        <end position="25"/>
    </location>
</feature>
<feature type="domain" description="Brix" evidence="3">
    <location>
        <begin position="32"/>
        <end position="295"/>
    </location>
</feature>
<evidence type="ECO:0000313" key="5">
    <source>
        <dbReference type="Proteomes" id="UP000838412"/>
    </source>
</evidence>
<dbReference type="Proteomes" id="UP000838412">
    <property type="component" value="Chromosome 8"/>
</dbReference>
<comment type="subcellular location">
    <subcellularLocation>
        <location evidence="1">Nucleus</location>
        <location evidence="1">Nucleolus</location>
    </subcellularLocation>
</comment>
<dbReference type="EMBL" id="OV696693">
    <property type="protein sequence ID" value="CAH1271491.1"/>
    <property type="molecule type" value="Genomic_DNA"/>
</dbReference>
<dbReference type="InterPro" id="IPR045112">
    <property type="entry name" value="PPAN-like"/>
</dbReference>
<dbReference type="GO" id="GO:0005730">
    <property type="term" value="C:nucleolus"/>
    <property type="evidence" value="ECO:0007669"/>
    <property type="project" value="UniProtKB-SubCell"/>
</dbReference>
<dbReference type="OrthoDB" id="10261452at2759"/>
<dbReference type="GO" id="GO:0030687">
    <property type="term" value="C:preribosome, large subunit precursor"/>
    <property type="evidence" value="ECO:0007669"/>
    <property type="project" value="TreeGrafter"/>
</dbReference>
<feature type="region of interest" description="Disordered" evidence="2">
    <location>
        <begin position="322"/>
        <end position="489"/>
    </location>
</feature>
<dbReference type="GO" id="GO:0000027">
    <property type="term" value="P:ribosomal large subunit assembly"/>
    <property type="evidence" value="ECO:0007669"/>
    <property type="project" value="TreeGrafter"/>
</dbReference>
<organism evidence="4 5">
    <name type="scientific">Branchiostoma lanceolatum</name>
    <name type="common">Common lancelet</name>
    <name type="synonym">Amphioxus lanceolatum</name>
    <dbReference type="NCBI Taxonomy" id="7740"/>
    <lineage>
        <taxon>Eukaryota</taxon>
        <taxon>Metazoa</taxon>
        <taxon>Chordata</taxon>
        <taxon>Cephalochordata</taxon>
        <taxon>Leptocardii</taxon>
        <taxon>Amphioxiformes</taxon>
        <taxon>Branchiostomatidae</taxon>
        <taxon>Branchiostoma</taxon>
    </lineage>
</organism>
<proteinExistence type="predicted"/>
<evidence type="ECO:0000259" key="3">
    <source>
        <dbReference type="PROSITE" id="PS50833"/>
    </source>
</evidence>
<dbReference type="PANTHER" id="PTHR12661:SF5">
    <property type="entry name" value="SUPPRESSOR OF SWI4 1 HOMOLOG"/>
    <property type="match status" value="1"/>
</dbReference>
<protein>
    <submittedName>
        <fullName evidence="4">PPAN protein</fullName>
    </submittedName>
</protein>
<name>A0A8K0EYS3_BRALA</name>
<feature type="compositionally biased region" description="Basic and acidic residues" evidence="2">
    <location>
        <begin position="453"/>
        <end position="466"/>
    </location>
</feature>
<dbReference type="Pfam" id="PF04427">
    <property type="entry name" value="Brix"/>
    <property type="match status" value="1"/>
</dbReference>
<evidence type="ECO:0000313" key="4">
    <source>
        <dbReference type="EMBL" id="CAH1271491.1"/>
    </source>
</evidence>
<feature type="compositionally biased region" description="Basic and acidic residues" evidence="2">
    <location>
        <begin position="377"/>
        <end position="386"/>
    </location>
</feature>
<dbReference type="PROSITE" id="PS50833">
    <property type="entry name" value="BRIX"/>
    <property type="match status" value="1"/>
</dbReference>
<feature type="compositionally biased region" description="Basic residues" evidence="2">
    <location>
        <begin position="1"/>
        <end position="15"/>
    </location>
</feature>
<feature type="compositionally biased region" description="Basic and acidic residues" evidence="2">
    <location>
        <begin position="322"/>
        <end position="348"/>
    </location>
</feature>
<dbReference type="InterPro" id="IPR007109">
    <property type="entry name" value="Brix"/>
</dbReference>
<feature type="compositionally biased region" description="Polar residues" evidence="2">
    <location>
        <begin position="418"/>
        <end position="429"/>
    </location>
</feature>
<gene>
    <name evidence="4" type="primary">PPAN</name>
    <name evidence="4" type="ORF">BLAG_LOCUS23504</name>
</gene>
<sequence>MARKKSGKRKGKAAKQAKQNPEYEREDLKKAPHTFVIARGKVGNNVGQLVKDVRRVMEPFTASNLKVRKKNVLKDFVAVAGPLGVTHLVIFTKTDKGVNMKFSRLPRGPTLSFKVENYSLCKDVLSTLKRQQTYASQFQHSPLLVLNNLAREGMHFKLMSTMFQNMFPSINIHRLKLNTIKRCVLFTYDPDTNMVDFRHYNIKVVPMGMSRGVKKLLQSKVPNLKKYEDVSEYILGGGNLSESEAEPDGDQNEVDLPQQVAGRGNEASQKSAIRLTEIGPRLRLQLVKIEEGLCEGDIIFHQFVTKSAKQIEELKERREEKKMIKAQRKAEQNENVKKKEQLKEENKQRSLAGIKRKKTATENTAVNEENPDDSSDDDTKYYKQEVGEEPDADLMLSRTSKRKPFRQDSSEKRKRPRSQSQPQGVQGNRNFKKQRNEGPGKPGFKGQKGFKRKPFDDGKGAGEQKKFGPKGKVYRVKGTKGPMKGKRSR</sequence>
<reference evidence="4" key="1">
    <citation type="submission" date="2022-01" db="EMBL/GenBank/DDBJ databases">
        <authorList>
            <person name="Braso-Vives M."/>
        </authorList>
    </citation>
    <scope>NUCLEOTIDE SEQUENCE</scope>
</reference>
<dbReference type="SMART" id="SM00879">
    <property type="entry name" value="Brix"/>
    <property type="match status" value="1"/>
</dbReference>
<dbReference type="AlphaFoldDB" id="A0A8K0EYS3"/>
<evidence type="ECO:0000256" key="2">
    <source>
        <dbReference type="SAM" id="MobiDB-lite"/>
    </source>
</evidence>
<evidence type="ECO:0000256" key="1">
    <source>
        <dbReference type="ARBA" id="ARBA00004604"/>
    </source>
</evidence>
<dbReference type="PANTHER" id="PTHR12661">
    <property type="entry name" value="PETER PAN-RELATED"/>
    <property type="match status" value="1"/>
</dbReference>